<feature type="region of interest" description="Disordered" evidence="1">
    <location>
        <begin position="187"/>
        <end position="233"/>
    </location>
</feature>
<evidence type="ECO:0000256" key="1">
    <source>
        <dbReference type="SAM" id="MobiDB-lite"/>
    </source>
</evidence>
<accession>A0A5J6FKZ1</accession>
<gene>
    <name evidence="2" type="ORF">CP967_07260</name>
</gene>
<dbReference type="Gene3D" id="2.130.10.130">
    <property type="entry name" value="Integrin alpha, N-terminal"/>
    <property type="match status" value="1"/>
</dbReference>
<sequence length="977" mass="102701">MTAERTGEPVELLSKRSETSETHALPNGNLRHTQHTLPVRVRREGSWTPIDTTLAEVAGRIAPKAAAGTMTFSAGGSTPLVTLSDQGRTLSMSWPEPLPVPVLEGSTATYREVLPGVDLAVAASVDGFSQALIVKTAEAAANPELAEVGYGLKADGLTLKQDADSGSLTASNPAGQTVFATSTARMWDSSGAEAEDPPAASGTVSRLAASAPPVAETPTDLTPGTRSSTVDVEVSPDRLTLRPDQELLNSPKTTYPVYIDPRVTGTRQAWTIAYKPHPNDSYWNGTGWNGGTTSEARVGYESSTGGTARSYFRVDSKFLAGVKVVDAQFQITETHAWSCTPKPVELYLTGGISSATTWSNQPSQSTRQDIRNYAHGNENVGCADKPVDFIANDAAIKAAAGKWSNITFGLRAPQSAEDAKDVYSWKKFKPDAKLIVEFNRPPKAPWALDTSPSTKVGTNECGNGTTYVTVGNTDVTLTAQVWDPDGGDVNVQFHLWATGKHDVAPGIIFDKKVRKTVLANDPKGVQARIVVSKALLDQYKSASNGQFSWKAQVEDVGDAAFASDWTPTKGASGCRFGFDPTAPSVMPTVTSTGGVFPEGIEGAPARTEGEFVFGAGGVSDIVEYRWGLDRTPPNNTVKPAAAGGDASAKVTPLTPGPHTLYVQAFDAGKNAGPIYPYKFYAKSPGIMDKPGDVNGDGLPDMFTADGDGRLRLYGGTGGGAVATVVPQGTATGWGNALLTHRGDWTEDFYEDLVARRSDGKLWLYPNNGLGEFTDDTRQEVYFFADPETDLAIDPSTITQIVSLGDVSTGEESSTPDFVAVIGDRLWFLPGYSGGAIQPGYPIGSSGWARMQLASPGDVDGDGHVDLVARDTTNGAVWLYHGHGNGDTDGDGIPDGGTDPASLGAGSSRTPYATGWTTTARPLITASGDSNGDGVPDLWTTTSNTTAGLEFVPGRATGLVGTPVVVGTGGWQPMTALS</sequence>
<protein>
    <submittedName>
        <fullName evidence="2">VCBS repeat-containing protein</fullName>
    </submittedName>
</protein>
<evidence type="ECO:0000313" key="2">
    <source>
        <dbReference type="EMBL" id="QEU76447.1"/>
    </source>
</evidence>
<dbReference type="AlphaFoldDB" id="A0A5J6FKZ1"/>
<feature type="compositionally biased region" description="Polar residues" evidence="1">
    <location>
        <begin position="904"/>
        <end position="913"/>
    </location>
</feature>
<feature type="region of interest" description="Disordered" evidence="1">
    <location>
        <begin position="1"/>
        <end position="30"/>
    </location>
</feature>
<keyword evidence="3" id="KW-1185">Reference proteome</keyword>
<dbReference type="OrthoDB" id="4332189at2"/>
<name>A0A5J6FKZ1_9ACTN</name>
<reference evidence="2 3" key="1">
    <citation type="submission" date="2017-09" db="EMBL/GenBank/DDBJ databases">
        <authorList>
            <person name="Lee N."/>
            <person name="Cho B.-K."/>
        </authorList>
    </citation>
    <scope>NUCLEOTIDE SEQUENCE [LARGE SCALE GENOMIC DNA]</scope>
    <source>
        <strain evidence="2 3">ATCC 12769</strain>
    </source>
</reference>
<dbReference type="EMBL" id="CP023702">
    <property type="protein sequence ID" value="QEU76447.1"/>
    <property type="molecule type" value="Genomic_DNA"/>
</dbReference>
<dbReference type="Proteomes" id="UP000326178">
    <property type="component" value="Chromosome"/>
</dbReference>
<dbReference type="InterPro" id="IPR028994">
    <property type="entry name" value="Integrin_alpha_N"/>
</dbReference>
<proteinExistence type="predicted"/>
<feature type="compositionally biased region" description="Polar residues" evidence="1">
    <location>
        <begin position="219"/>
        <end position="230"/>
    </location>
</feature>
<feature type="compositionally biased region" description="Basic and acidic residues" evidence="1">
    <location>
        <begin position="1"/>
        <end position="21"/>
    </location>
</feature>
<dbReference type="KEGG" id="snk:CP967_07260"/>
<feature type="region of interest" description="Disordered" evidence="1">
    <location>
        <begin position="885"/>
        <end position="913"/>
    </location>
</feature>
<dbReference type="PANTHER" id="PTHR44103">
    <property type="entry name" value="PROPROTEIN CONVERTASE P"/>
    <property type="match status" value="1"/>
</dbReference>
<organism evidence="2 3">
    <name type="scientific">Streptomyces nitrosporeus</name>
    <dbReference type="NCBI Taxonomy" id="28894"/>
    <lineage>
        <taxon>Bacteria</taxon>
        <taxon>Bacillati</taxon>
        <taxon>Actinomycetota</taxon>
        <taxon>Actinomycetes</taxon>
        <taxon>Kitasatosporales</taxon>
        <taxon>Streptomycetaceae</taxon>
        <taxon>Streptomyces</taxon>
    </lineage>
</organism>
<dbReference type="SUPFAM" id="SSF69318">
    <property type="entry name" value="Integrin alpha N-terminal domain"/>
    <property type="match status" value="1"/>
</dbReference>
<dbReference type="PANTHER" id="PTHR44103:SF1">
    <property type="entry name" value="PROPROTEIN CONVERTASE P"/>
    <property type="match status" value="1"/>
</dbReference>
<evidence type="ECO:0000313" key="3">
    <source>
        <dbReference type="Proteomes" id="UP000326178"/>
    </source>
</evidence>